<dbReference type="PANTHER" id="PTHR34684">
    <property type="entry name" value="OS08G0192200 PROTEIN"/>
    <property type="match status" value="1"/>
</dbReference>
<feature type="compositionally biased region" description="Basic and acidic residues" evidence="1">
    <location>
        <begin position="78"/>
        <end position="88"/>
    </location>
</feature>
<evidence type="ECO:0000313" key="3">
    <source>
        <dbReference type="Proteomes" id="UP001558713"/>
    </source>
</evidence>
<protein>
    <submittedName>
        <fullName evidence="2">Uncharacterized protein</fullName>
    </submittedName>
</protein>
<feature type="compositionally biased region" description="Basic and acidic residues" evidence="1">
    <location>
        <begin position="179"/>
        <end position="194"/>
    </location>
</feature>
<feature type="region of interest" description="Disordered" evidence="1">
    <location>
        <begin position="78"/>
        <end position="136"/>
    </location>
</feature>
<reference evidence="2 3" key="1">
    <citation type="submission" date="2024-04" db="EMBL/GenBank/DDBJ databases">
        <title>Genome assembly C_amara_ONT_v2.</title>
        <authorList>
            <person name="Yant L."/>
            <person name="Moore C."/>
            <person name="Slenker M."/>
        </authorList>
    </citation>
    <scope>NUCLEOTIDE SEQUENCE [LARGE SCALE GENOMIC DNA]</scope>
    <source>
        <tissue evidence="2">Leaf</tissue>
    </source>
</reference>
<dbReference type="EMBL" id="JBANAX010000284">
    <property type="protein sequence ID" value="KAL1215836.1"/>
    <property type="molecule type" value="Genomic_DNA"/>
</dbReference>
<comment type="caution">
    <text evidence="2">The sequence shown here is derived from an EMBL/GenBank/DDBJ whole genome shotgun (WGS) entry which is preliminary data.</text>
</comment>
<evidence type="ECO:0000256" key="1">
    <source>
        <dbReference type="SAM" id="MobiDB-lite"/>
    </source>
</evidence>
<proteinExistence type="predicted"/>
<organism evidence="2 3">
    <name type="scientific">Cardamine amara subsp. amara</name>
    <dbReference type="NCBI Taxonomy" id="228776"/>
    <lineage>
        <taxon>Eukaryota</taxon>
        <taxon>Viridiplantae</taxon>
        <taxon>Streptophyta</taxon>
        <taxon>Embryophyta</taxon>
        <taxon>Tracheophyta</taxon>
        <taxon>Spermatophyta</taxon>
        <taxon>Magnoliopsida</taxon>
        <taxon>eudicotyledons</taxon>
        <taxon>Gunneridae</taxon>
        <taxon>Pentapetalae</taxon>
        <taxon>rosids</taxon>
        <taxon>malvids</taxon>
        <taxon>Brassicales</taxon>
        <taxon>Brassicaceae</taxon>
        <taxon>Cardamineae</taxon>
        <taxon>Cardamine</taxon>
    </lineage>
</organism>
<dbReference type="AlphaFoldDB" id="A0ABD1BJ10"/>
<dbReference type="PANTHER" id="PTHR34684:SF1">
    <property type="entry name" value="OS08G0192200 PROTEIN"/>
    <property type="match status" value="1"/>
</dbReference>
<feature type="compositionally biased region" description="Polar residues" evidence="1">
    <location>
        <begin position="89"/>
        <end position="100"/>
    </location>
</feature>
<sequence length="245" mass="28510">MDLETENRIASILLREAAELRRQAEKEGVRAYLEKPNVRHRPNSRFLTATVLGVQHTNKAVETSEMWSLRSKEIEFDQRLKRKPREESSSGQSEHNSMSSFVKRCNSVDENVTTRLSSLSSRSRNKRCHSEDADEEGLGDVEVATFLKSRVKRGRGSVGPRMDETFPCPPVTELSRTLDTGDGKLVHLSRHETDSSSSEEEEVHRRRKEHKQKLSKKHKSKEKKRDRKKKKKKRREEKRRKHGRD</sequence>
<feature type="region of interest" description="Disordered" evidence="1">
    <location>
        <begin position="150"/>
        <end position="245"/>
    </location>
</feature>
<dbReference type="Proteomes" id="UP001558713">
    <property type="component" value="Unassembled WGS sequence"/>
</dbReference>
<accession>A0ABD1BJ10</accession>
<gene>
    <name evidence="2" type="ORF">V5N11_024368</name>
</gene>
<name>A0ABD1BJ10_CARAN</name>
<evidence type="ECO:0000313" key="2">
    <source>
        <dbReference type="EMBL" id="KAL1215836.1"/>
    </source>
</evidence>
<keyword evidence="3" id="KW-1185">Reference proteome</keyword>
<feature type="compositionally biased region" description="Basic residues" evidence="1">
    <location>
        <begin position="205"/>
        <end position="245"/>
    </location>
</feature>